<evidence type="ECO:0000313" key="3">
    <source>
        <dbReference type="Proteomes" id="UP000256913"/>
    </source>
</evidence>
<dbReference type="SUPFAM" id="SSF51730">
    <property type="entry name" value="FAD-linked oxidoreductase"/>
    <property type="match status" value="1"/>
</dbReference>
<accession>A0A3D9ZF48</accession>
<name>A0A3D9ZF48_9ACTN</name>
<dbReference type="GO" id="GO:0016491">
    <property type="term" value="F:oxidoreductase activity"/>
    <property type="evidence" value="ECO:0007669"/>
    <property type="project" value="UniProtKB-KW"/>
</dbReference>
<evidence type="ECO:0008006" key="4">
    <source>
        <dbReference type="Google" id="ProtNLM"/>
    </source>
</evidence>
<sequence length="310" mass="34143">MDQVSDNPLAAALAAGDEVLLLGLTPPRESVSAAEAARIAEVTLSRLAGVELDGLVLYDIDDEGDRNPDQRPFPYLPTMDPAAYHAGQLAAWRLPVVIYRCVGKYPAADFSRWLGAVDTDQVLTVFVGPSSSSKPVQTRLGEAHALRDQLQPALTLGGVTITERYTRRGDEHLRMLAKQDRGSSFFISQVVYHVDATKSLLSDYFYACAERGVRPRPVLFTLSVCGSVKTLAFLRWLGVDIPRWLENSLSRSADPLTESYEQCVANARELAAFCRRLGMPFGFNVESVSIRKAEIDASIQLAKEVRTLLR</sequence>
<gene>
    <name evidence="2" type="ORF">DFJ67_1848</name>
</gene>
<comment type="caution">
    <text evidence="2">The sequence shown here is derived from an EMBL/GenBank/DDBJ whole genome shotgun (WGS) entry which is preliminary data.</text>
</comment>
<dbReference type="Proteomes" id="UP000256913">
    <property type="component" value="Unassembled WGS sequence"/>
</dbReference>
<dbReference type="InterPro" id="IPR029041">
    <property type="entry name" value="FAD-linked_oxidoreductase-like"/>
</dbReference>
<dbReference type="EMBL" id="QUMQ01000001">
    <property type="protein sequence ID" value="REF95885.1"/>
    <property type="molecule type" value="Genomic_DNA"/>
</dbReference>
<keyword evidence="3" id="KW-1185">Reference proteome</keyword>
<dbReference type="Gene3D" id="3.20.20.220">
    <property type="match status" value="1"/>
</dbReference>
<evidence type="ECO:0000256" key="1">
    <source>
        <dbReference type="ARBA" id="ARBA00023002"/>
    </source>
</evidence>
<proteinExistence type="predicted"/>
<protein>
    <recommendedName>
        <fullName evidence="4">5,10-methylenetetrahydrofolate reductase</fullName>
    </recommendedName>
</protein>
<reference evidence="2 3" key="1">
    <citation type="submission" date="2018-08" db="EMBL/GenBank/DDBJ databases">
        <title>Sequencing the genomes of 1000 actinobacteria strains.</title>
        <authorList>
            <person name="Klenk H.-P."/>
        </authorList>
    </citation>
    <scope>NUCLEOTIDE SEQUENCE [LARGE SCALE GENOMIC DNA]</scope>
    <source>
        <strain evidence="2 3">DSM 44099</strain>
    </source>
</reference>
<organism evidence="2 3">
    <name type="scientific">Asanoa ferruginea</name>
    <dbReference type="NCBI Taxonomy" id="53367"/>
    <lineage>
        <taxon>Bacteria</taxon>
        <taxon>Bacillati</taxon>
        <taxon>Actinomycetota</taxon>
        <taxon>Actinomycetes</taxon>
        <taxon>Micromonosporales</taxon>
        <taxon>Micromonosporaceae</taxon>
        <taxon>Asanoa</taxon>
    </lineage>
</organism>
<evidence type="ECO:0000313" key="2">
    <source>
        <dbReference type="EMBL" id="REF95885.1"/>
    </source>
</evidence>
<dbReference type="RefSeq" id="WP_170215772.1">
    <property type="nucleotide sequence ID" value="NZ_BONB01000038.1"/>
</dbReference>
<dbReference type="AlphaFoldDB" id="A0A3D9ZF48"/>
<keyword evidence="1" id="KW-0560">Oxidoreductase</keyword>